<dbReference type="GO" id="GO:0020037">
    <property type="term" value="F:heme binding"/>
    <property type="evidence" value="ECO:0007669"/>
    <property type="project" value="InterPro"/>
</dbReference>
<dbReference type="PATRIC" id="fig|1107882.3.peg.3737"/>
<dbReference type="AlphaFoldDB" id="H0HUI3"/>
<dbReference type="GO" id="GO:0005506">
    <property type="term" value="F:iron ion binding"/>
    <property type="evidence" value="ECO:0007669"/>
    <property type="project" value="InterPro"/>
</dbReference>
<dbReference type="EMBL" id="AHAM01000155">
    <property type="protein sequence ID" value="EHK55630.1"/>
    <property type="molecule type" value="Genomic_DNA"/>
</dbReference>
<accession>H0HUI3</accession>
<keyword evidence="3" id="KW-1185">Reference proteome</keyword>
<dbReference type="RefSeq" id="WP_008837443.1">
    <property type="nucleotide sequence ID" value="NZ_AHAM01000155.1"/>
</dbReference>
<evidence type="ECO:0000313" key="3">
    <source>
        <dbReference type="Proteomes" id="UP000003250"/>
    </source>
</evidence>
<dbReference type="InterPro" id="IPR002321">
    <property type="entry name" value="Cyt_c_II"/>
</dbReference>
<dbReference type="Gene3D" id="1.20.120.10">
    <property type="entry name" value="Cytochrome c/b562"/>
    <property type="match status" value="1"/>
</dbReference>
<evidence type="ECO:0000313" key="2">
    <source>
        <dbReference type="EMBL" id="EHK55630.1"/>
    </source>
</evidence>
<dbReference type="OrthoDB" id="8115790at2"/>
<dbReference type="Pfam" id="PF01322">
    <property type="entry name" value="Cytochrom_C_2"/>
    <property type="match status" value="1"/>
</dbReference>
<feature type="chain" id="PRO_5003535147" evidence="1">
    <location>
        <begin position="27"/>
        <end position="187"/>
    </location>
</feature>
<organism evidence="2 3">
    <name type="scientific">Mesorhizobium alhagi CCNWXJ12-2</name>
    <dbReference type="NCBI Taxonomy" id="1107882"/>
    <lineage>
        <taxon>Bacteria</taxon>
        <taxon>Pseudomonadati</taxon>
        <taxon>Pseudomonadota</taxon>
        <taxon>Alphaproteobacteria</taxon>
        <taxon>Hyphomicrobiales</taxon>
        <taxon>Phyllobacteriaceae</taxon>
        <taxon>Allomesorhizobium</taxon>
    </lineage>
</organism>
<dbReference type="Proteomes" id="UP000003250">
    <property type="component" value="Unassembled WGS sequence"/>
</dbReference>
<gene>
    <name evidence="2" type="ORF">MAXJ12_19123</name>
</gene>
<name>H0HUI3_9HYPH</name>
<sequence>MRPIPVIAAVLVIAGIAAGAAFSVNAVDPVVAKRQDSMKAMADAAKTISGIFDGKLAYDAAVFKAAAETIRRRSGIAMVDEFPEGSFGAPSAAKAEIELSREEFAALAGHLETLAAALSSAADDAPDGITESMRMAPGMAMGSSLLGKRAGGAVAGDDPSKMPAEHLFHLMLQDCTNCHAKFREKRQ</sequence>
<protein>
    <submittedName>
        <fullName evidence="2">Putative cytochrome c-like protein</fullName>
    </submittedName>
</protein>
<evidence type="ECO:0000256" key="1">
    <source>
        <dbReference type="SAM" id="SignalP"/>
    </source>
</evidence>
<proteinExistence type="predicted"/>
<dbReference type="InterPro" id="IPR010980">
    <property type="entry name" value="Cyt_c/b562"/>
</dbReference>
<reference evidence="2 3" key="1">
    <citation type="journal article" date="2012" name="J. Bacteriol.">
        <title>Draft Genome Sequence of Mesorhizobium alhagi CCNWXJ12-2T, a Novel Salt-Resistant Species Isolated from the Desert of Northwestern China.</title>
        <authorList>
            <person name="Zhou M."/>
            <person name="Chen W."/>
            <person name="Chen H."/>
            <person name="Wei G."/>
        </authorList>
    </citation>
    <scope>NUCLEOTIDE SEQUENCE [LARGE SCALE GENOMIC DNA]</scope>
    <source>
        <strain evidence="2 3">CCNWXJ12-2</strain>
    </source>
</reference>
<dbReference type="GO" id="GO:0022900">
    <property type="term" value="P:electron transport chain"/>
    <property type="evidence" value="ECO:0007669"/>
    <property type="project" value="InterPro"/>
</dbReference>
<keyword evidence="1" id="KW-0732">Signal</keyword>
<dbReference type="GO" id="GO:0009055">
    <property type="term" value="F:electron transfer activity"/>
    <property type="evidence" value="ECO:0007669"/>
    <property type="project" value="InterPro"/>
</dbReference>
<dbReference type="PROSITE" id="PS51009">
    <property type="entry name" value="CYTCII"/>
    <property type="match status" value="1"/>
</dbReference>
<dbReference type="SUPFAM" id="SSF47175">
    <property type="entry name" value="Cytochromes"/>
    <property type="match status" value="1"/>
</dbReference>
<feature type="signal peptide" evidence="1">
    <location>
        <begin position="1"/>
        <end position="26"/>
    </location>
</feature>